<dbReference type="GO" id="GO:1990414">
    <property type="term" value="P:replication-born double-strand break repair via sister chromatid exchange"/>
    <property type="evidence" value="ECO:0007669"/>
    <property type="project" value="TreeGrafter"/>
</dbReference>
<dbReference type="PANTHER" id="PTHR28450">
    <property type="entry name" value="FANCONI ANEMIA GROUP B PROTEIN"/>
    <property type="match status" value="1"/>
</dbReference>
<sequence>MGLSSDIFRQNFHLISHFGKIISFNCKQYSTVSDGEVSELIFRRFFFEPRGNAFLKAAEGSVVISRKTTDKVEIATCKCVTDVQKRARTPCVLVSKKRVKGDKFVYRLFTLSSLNCLEPCIEFKLSYEMQDSVCILQGPTVLWCHENRIFYTSIHAEGVKQIPIEISHCIFGELPIPKGHIFVLGLQSRPEQLPNNHPTNQVVGYFPWYGQVFNGAAILPHPYIPIAQCVLVLSAEKDDHLLKCAVVAATSNQQLVYFENGIVKDVCKLPFEHAEDIQVVNTGRNGILFVIFSKQGNACAIWKETFQVASHWSGVSSVYVDDYLGCGTDQMLLFRDQGAALESFLLTDLCGISFSWGQESEASKTTPPPQENFLLTLQALESRLQVKTSDDRMQDTPAVSVPAVIQTLSQVFRLPAHRPSTPSLSSSTAAFTFSEPAAKRSKQRIASDDLHTSRVAVTGKTELAPMLTSGCVKCRVMLHYATNNSFILFFSPDEVSEDLLSLLTVLDHWVLHIDSPDYSLGDVGGWIQKREGCKKVEVSPQYLIIDSSAPSGLMLLHWDQITPFRGELSIHCSQLQMLQFLDSLLAFLPASCFIQPVKHAKSQSAAQVFALVLEDEVLSLRECVSLLLCGEEAGNEEHCEETPDPGCVEGLQRSREGWQQAVERSRRRLSPLVDVGMYREVIRNTLINKWSVSSALTPRMLDSKEEFCIVSNKTARG</sequence>
<reference evidence="1" key="2">
    <citation type="submission" date="2025-08" db="UniProtKB">
        <authorList>
            <consortium name="Ensembl"/>
        </authorList>
    </citation>
    <scope>IDENTIFICATION</scope>
</reference>
<dbReference type="InterPro" id="IPR033333">
    <property type="entry name" value="FANCB"/>
</dbReference>
<dbReference type="PANTHER" id="PTHR28450:SF1">
    <property type="entry name" value="FANCONI ANEMIA GROUP B PROTEIN"/>
    <property type="match status" value="1"/>
</dbReference>
<name>A0A8C6LG00_NOTFU</name>
<evidence type="ECO:0000313" key="1">
    <source>
        <dbReference type="Ensembl" id="ENSNFUP00015018441.1"/>
    </source>
</evidence>
<accession>A0A8C6LG00</accession>
<organism evidence="1 2">
    <name type="scientific">Nothobranchius furzeri</name>
    <name type="common">Turquoise killifish</name>
    <dbReference type="NCBI Taxonomy" id="105023"/>
    <lineage>
        <taxon>Eukaryota</taxon>
        <taxon>Metazoa</taxon>
        <taxon>Chordata</taxon>
        <taxon>Craniata</taxon>
        <taxon>Vertebrata</taxon>
        <taxon>Euteleostomi</taxon>
        <taxon>Actinopterygii</taxon>
        <taxon>Neopterygii</taxon>
        <taxon>Teleostei</taxon>
        <taxon>Neoteleostei</taxon>
        <taxon>Acanthomorphata</taxon>
        <taxon>Ovalentaria</taxon>
        <taxon>Atherinomorphae</taxon>
        <taxon>Cyprinodontiformes</taxon>
        <taxon>Nothobranchiidae</taxon>
        <taxon>Nothobranchius</taxon>
    </lineage>
</organism>
<reference evidence="1" key="1">
    <citation type="submission" date="2014-08" db="EMBL/GenBank/DDBJ databases">
        <authorList>
            <person name="Senf B."/>
            <person name="Petzold A."/>
            <person name="Downie B.R."/>
            <person name="Koch P."/>
            <person name="Platzer M."/>
        </authorList>
    </citation>
    <scope>NUCLEOTIDE SEQUENCE [LARGE SCALE GENOMIC DNA]</scope>
    <source>
        <strain evidence="1">GRZ</strain>
    </source>
</reference>
<evidence type="ECO:0000313" key="2">
    <source>
        <dbReference type="Proteomes" id="UP000694548"/>
    </source>
</evidence>
<dbReference type="GO" id="GO:2000042">
    <property type="term" value="P:negative regulation of double-strand break repair via homologous recombination"/>
    <property type="evidence" value="ECO:0007669"/>
    <property type="project" value="TreeGrafter"/>
</dbReference>
<dbReference type="GO" id="GO:1905168">
    <property type="term" value="P:positive regulation of double-strand break repair via homologous recombination"/>
    <property type="evidence" value="ECO:0007669"/>
    <property type="project" value="TreeGrafter"/>
</dbReference>
<dbReference type="GO" id="GO:0036297">
    <property type="term" value="P:interstrand cross-link repair"/>
    <property type="evidence" value="ECO:0007669"/>
    <property type="project" value="InterPro"/>
</dbReference>
<keyword evidence="2" id="KW-1185">Reference proteome</keyword>
<gene>
    <name evidence="1" type="primary">fancb</name>
</gene>
<proteinExistence type="predicted"/>
<dbReference type="GeneTree" id="ENSGT00390000009885"/>
<reference evidence="1" key="3">
    <citation type="submission" date="2025-09" db="UniProtKB">
        <authorList>
            <consortium name="Ensembl"/>
        </authorList>
    </citation>
    <scope>IDENTIFICATION</scope>
</reference>
<dbReference type="GO" id="GO:0043240">
    <property type="term" value="C:Fanconi anaemia nuclear complex"/>
    <property type="evidence" value="ECO:0007669"/>
    <property type="project" value="InterPro"/>
</dbReference>
<dbReference type="AlphaFoldDB" id="A0A8C6LG00"/>
<protein>
    <submittedName>
        <fullName evidence="1">FA complementation group B</fullName>
    </submittedName>
</protein>
<dbReference type="Ensembl" id="ENSNFUT00015019270.1">
    <property type="protein sequence ID" value="ENSNFUP00015018441.1"/>
    <property type="gene ID" value="ENSNFUG00015008758.1"/>
</dbReference>
<dbReference type="Proteomes" id="UP000694548">
    <property type="component" value="Chromosome sgr14"/>
</dbReference>